<gene>
    <name evidence="7" type="ORF">BJ991_003571</name>
</gene>
<dbReference type="Pfam" id="PF00005">
    <property type="entry name" value="ABC_tran"/>
    <property type="match status" value="1"/>
</dbReference>
<evidence type="ECO:0000259" key="6">
    <source>
        <dbReference type="PROSITE" id="PS50893"/>
    </source>
</evidence>
<proteinExistence type="inferred from homology"/>
<name>A0A7Y9GRV1_9MICO</name>
<organism evidence="7 8">
    <name type="scientific">Microbacterium immunditiarum</name>
    <dbReference type="NCBI Taxonomy" id="337480"/>
    <lineage>
        <taxon>Bacteria</taxon>
        <taxon>Bacillati</taxon>
        <taxon>Actinomycetota</taxon>
        <taxon>Actinomycetes</taxon>
        <taxon>Micrococcales</taxon>
        <taxon>Microbacteriaceae</taxon>
        <taxon>Microbacterium</taxon>
    </lineage>
</organism>
<evidence type="ECO:0000256" key="3">
    <source>
        <dbReference type="ARBA" id="ARBA00022741"/>
    </source>
</evidence>
<evidence type="ECO:0000256" key="5">
    <source>
        <dbReference type="ARBA" id="ARBA00022970"/>
    </source>
</evidence>
<dbReference type="GO" id="GO:0005524">
    <property type="term" value="F:ATP binding"/>
    <property type="evidence" value="ECO:0007669"/>
    <property type="project" value="UniProtKB-KW"/>
</dbReference>
<dbReference type="EMBL" id="JACCBV010000001">
    <property type="protein sequence ID" value="NYE21543.1"/>
    <property type="molecule type" value="Genomic_DNA"/>
</dbReference>
<keyword evidence="4 7" id="KW-0067">ATP-binding</keyword>
<keyword evidence="3" id="KW-0547">Nucleotide-binding</keyword>
<dbReference type="InterPro" id="IPR052156">
    <property type="entry name" value="BCAA_Transport_ATP-bd_LivF"/>
</dbReference>
<reference evidence="7 8" key="1">
    <citation type="submission" date="2020-07" db="EMBL/GenBank/DDBJ databases">
        <title>Sequencing the genomes of 1000 actinobacteria strains.</title>
        <authorList>
            <person name="Klenk H.-P."/>
        </authorList>
    </citation>
    <scope>NUCLEOTIDE SEQUENCE [LARGE SCALE GENOMIC DNA]</scope>
    <source>
        <strain evidence="7 8">DSM 24662</strain>
    </source>
</reference>
<dbReference type="PROSITE" id="PS00211">
    <property type="entry name" value="ABC_TRANSPORTER_1"/>
    <property type="match status" value="1"/>
</dbReference>
<dbReference type="InterPro" id="IPR027417">
    <property type="entry name" value="P-loop_NTPase"/>
</dbReference>
<evidence type="ECO:0000313" key="8">
    <source>
        <dbReference type="Proteomes" id="UP000576969"/>
    </source>
</evidence>
<evidence type="ECO:0000256" key="1">
    <source>
        <dbReference type="ARBA" id="ARBA00005417"/>
    </source>
</evidence>
<evidence type="ECO:0000313" key="7">
    <source>
        <dbReference type="EMBL" id="NYE21543.1"/>
    </source>
</evidence>
<comment type="caution">
    <text evidence="7">The sequence shown here is derived from an EMBL/GenBank/DDBJ whole genome shotgun (WGS) entry which is preliminary data.</text>
</comment>
<evidence type="ECO:0000256" key="2">
    <source>
        <dbReference type="ARBA" id="ARBA00022448"/>
    </source>
</evidence>
<evidence type="ECO:0000256" key="4">
    <source>
        <dbReference type="ARBA" id="ARBA00022840"/>
    </source>
</evidence>
<feature type="domain" description="ABC transporter" evidence="6">
    <location>
        <begin position="6"/>
        <end position="238"/>
    </location>
</feature>
<keyword evidence="5" id="KW-0029">Amino-acid transport</keyword>
<dbReference type="PROSITE" id="PS50893">
    <property type="entry name" value="ABC_TRANSPORTER_2"/>
    <property type="match status" value="1"/>
</dbReference>
<protein>
    <submittedName>
        <fullName evidence="7">Branched-chain amino acid transport system ATP-binding protein</fullName>
    </submittedName>
</protein>
<dbReference type="PANTHER" id="PTHR43820">
    <property type="entry name" value="HIGH-AFFINITY BRANCHED-CHAIN AMINO ACID TRANSPORT ATP-BINDING PROTEIN LIVF"/>
    <property type="match status" value="1"/>
</dbReference>
<keyword evidence="8" id="KW-1185">Reference proteome</keyword>
<dbReference type="InterPro" id="IPR017871">
    <property type="entry name" value="ABC_transporter-like_CS"/>
</dbReference>
<dbReference type="GO" id="GO:0016887">
    <property type="term" value="F:ATP hydrolysis activity"/>
    <property type="evidence" value="ECO:0007669"/>
    <property type="project" value="InterPro"/>
</dbReference>
<dbReference type="SMART" id="SM00382">
    <property type="entry name" value="AAA"/>
    <property type="match status" value="1"/>
</dbReference>
<dbReference type="SUPFAM" id="SSF52540">
    <property type="entry name" value="P-loop containing nucleoside triphosphate hydrolases"/>
    <property type="match status" value="1"/>
</dbReference>
<dbReference type="Proteomes" id="UP000576969">
    <property type="component" value="Unassembled WGS sequence"/>
</dbReference>
<dbReference type="Gene3D" id="3.40.50.300">
    <property type="entry name" value="P-loop containing nucleotide triphosphate hydrolases"/>
    <property type="match status" value="1"/>
</dbReference>
<keyword evidence="2" id="KW-0813">Transport</keyword>
<dbReference type="InterPro" id="IPR003593">
    <property type="entry name" value="AAA+_ATPase"/>
</dbReference>
<sequence length="238" mass="25569">MSQSLLEVSGLRAGYGNVQVLRDVSFTIGRNEVVVLLGSNGAGKTTAMRAIAGLLPFTGEARLDGVSLRGRSAEQRTRLGIALVPQGRGTFVNMTVDENLRIGAYSRRDRRAADEQRERWLEVFPRLADRLPQLAGSLSGGEQQMLAVVRALMSNPRLLLLDEPSLGLSPIMTQELFAQLGELAKTGKLSMLIVEQTAELALGIADRAHVLTSGYLSASRPAAELLTGDALRQAYLGG</sequence>
<dbReference type="InterPro" id="IPR003439">
    <property type="entry name" value="ABC_transporter-like_ATP-bd"/>
</dbReference>
<dbReference type="GO" id="GO:0015807">
    <property type="term" value="P:L-amino acid transport"/>
    <property type="evidence" value="ECO:0007669"/>
    <property type="project" value="TreeGrafter"/>
</dbReference>
<dbReference type="CDD" id="cd03224">
    <property type="entry name" value="ABC_TM1139_LivF_branched"/>
    <property type="match status" value="1"/>
</dbReference>
<accession>A0A7Y9GRV1</accession>
<comment type="similarity">
    <text evidence="1">Belongs to the ABC transporter superfamily.</text>
</comment>
<dbReference type="RefSeq" id="WP_179492247.1">
    <property type="nucleotide sequence ID" value="NZ_JACCBV010000001.1"/>
</dbReference>
<dbReference type="PANTHER" id="PTHR43820:SF4">
    <property type="entry name" value="HIGH-AFFINITY BRANCHED-CHAIN AMINO ACID TRANSPORT ATP-BINDING PROTEIN LIVF"/>
    <property type="match status" value="1"/>
</dbReference>
<dbReference type="AlphaFoldDB" id="A0A7Y9GRV1"/>
<dbReference type="GO" id="GO:0015658">
    <property type="term" value="F:branched-chain amino acid transmembrane transporter activity"/>
    <property type="evidence" value="ECO:0007669"/>
    <property type="project" value="TreeGrafter"/>
</dbReference>